<dbReference type="AlphaFoldDB" id="A0A8J7U0Z9"/>
<keyword evidence="2" id="KW-1185">Reference proteome</keyword>
<dbReference type="Proteomes" id="UP000664417">
    <property type="component" value="Unassembled WGS sequence"/>
</dbReference>
<dbReference type="RefSeq" id="WP_207856263.1">
    <property type="nucleotide sequence ID" value="NZ_JAFREP010000001.1"/>
</dbReference>
<reference evidence="1" key="1">
    <citation type="submission" date="2021-03" db="EMBL/GenBank/DDBJ databases">
        <authorList>
            <person name="Wang G."/>
        </authorList>
    </citation>
    <scope>NUCLEOTIDE SEQUENCE</scope>
    <source>
        <strain evidence="1">KCTC 12899</strain>
    </source>
</reference>
<sequence>MAETHPLYHQILDHLLERDRREFLPEKSKRLDVWLQFLGDEESDTDIVDLGSTQNGSEDVSAARLFDLDRGKS</sequence>
<name>A0A8J7U0Z9_9BACT</name>
<protein>
    <submittedName>
        <fullName evidence="1">Uncharacterized protein</fullName>
    </submittedName>
</protein>
<organism evidence="1 2">
    <name type="scientific">Acanthopleuribacter pedis</name>
    <dbReference type="NCBI Taxonomy" id="442870"/>
    <lineage>
        <taxon>Bacteria</taxon>
        <taxon>Pseudomonadati</taxon>
        <taxon>Acidobacteriota</taxon>
        <taxon>Holophagae</taxon>
        <taxon>Acanthopleuribacterales</taxon>
        <taxon>Acanthopleuribacteraceae</taxon>
        <taxon>Acanthopleuribacter</taxon>
    </lineage>
</organism>
<evidence type="ECO:0000313" key="2">
    <source>
        <dbReference type="Proteomes" id="UP000664417"/>
    </source>
</evidence>
<gene>
    <name evidence="1" type="ORF">J3U88_01050</name>
</gene>
<comment type="caution">
    <text evidence="1">The sequence shown here is derived from an EMBL/GenBank/DDBJ whole genome shotgun (WGS) entry which is preliminary data.</text>
</comment>
<evidence type="ECO:0000313" key="1">
    <source>
        <dbReference type="EMBL" id="MBO1317027.1"/>
    </source>
</evidence>
<dbReference type="EMBL" id="JAFREP010000001">
    <property type="protein sequence ID" value="MBO1317027.1"/>
    <property type="molecule type" value="Genomic_DNA"/>
</dbReference>
<accession>A0A8J7U0Z9</accession>
<proteinExistence type="predicted"/>